<sequence>MIARRIVTGLIGSRRRTQCHAETRRRTVPSTPSSSHVYRLLSNSSAASQPILPDLSLVDARKAPIGFEPSFAVVYRDFVSPQEADILAEDVLGRMKRRRYEKGHWDAVITGYKEVELHDDSFASGTILEMFDRTRQHLEQRHLQDFDLVHWLPCHAIDLKKDGELKAHVDSVRFSGELVAGISLLSSCIMRLVPDAGDGDENSEQDSTCCDQGYVDLLLPPNSLYALTGDGRYKYSHQLLPDSSVFTSPTDGTEILVKRDHRLSIIFRDAKREEKFH</sequence>
<keyword evidence="2" id="KW-1185">Reference proteome</keyword>
<reference evidence="1" key="1">
    <citation type="journal article" date="2021" name="Sci. Rep.">
        <title>Diploid genomic architecture of Nitzschia inconspicua, an elite biomass production diatom.</title>
        <authorList>
            <person name="Oliver A."/>
            <person name="Podell S."/>
            <person name="Pinowska A."/>
            <person name="Traller J.C."/>
            <person name="Smith S.R."/>
            <person name="McClure R."/>
            <person name="Beliaev A."/>
            <person name="Bohutskyi P."/>
            <person name="Hill E.A."/>
            <person name="Rabines A."/>
            <person name="Zheng H."/>
            <person name="Allen L.Z."/>
            <person name="Kuo A."/>
            <person name="Grigoriev I.V."/>
            <person name="Allen A.E."/>
            <person name="Hazlebeck D."/>
            <person name="Allen E.E."/>
        </authorList>
    </citation>
    <scope>NUCLEOTIDE SEQUENCE</scope>
    <source>
        <strain evidence="1">Hildebrandi</strain>
    </source>
</reference>
<proteinExistence type="predicted"/>
<name>A0A9K3L6L6_9STRA</name>
<dbReference type="GO" id="GO:0006974">
    <property type="term" value="P:DNA damage response"/>
    <property type="evidence" value="ECO:0007669"/>
    <property type="project" value="InterPro"/>
</dbReference>
<dbReference type="AlphaFoldDB" id="A0A9K3L6L6"/>
<dbReference type="OrthoDB" id="28127at2759"/>
<accession>A0A9K3L6L6</accession>
<dbReference type="InterPro" id="IPR032870">
    <property type="entry name" value="ALKBH7-like"/>
</dbReference>
<dbReference type="EMBL" id="JAGRRH010000015">
    <property type="protein sequence ID" value="KAG7356630.1"/>
    <property type="molecule type" value="Genomic_DNA"/>
</dbReference>
<dbReference type="GO" id="GO:0005759">
    <property type="term" value="C:mitochondrial matrix"/>
    <property type="evidence" value="ECO:0007669"/>
    <property type="project" value="TreeGrafter"/>
</dbReference>
<reference evidence="1" key="2">
    <citation type="submission" date="2021-04" db="EMBL/GenBank/DDBJ databases">
        <authorList>
            <person name="Podell S."/>
        </authorList>
    </citation>
    <scope>NUCLEOTIDE SEQUENCE</scope>
    <source>
        <strain evidence="1">Hildebrandi</strain>
    </source>
</reference>
<evidence type="ECO:0000313" key="1">
    <source>
        <dbReference type="EMBL" id="KAG7356630.1"/>
    </source>
</evidence>
<dbReference type="Proteomes" id="UP000693970">
    <property type="component" value="Unassembled WGS sequence"/>
</dbReference>
<protein>
    <submittedName>
        <fullName evidence="1">2(OG)-Fe(II) oxygenase superfamily protein</fullName>
    </submittedName>
</protein>
<comment type="caution">
    <text evidence="1">The sequence shown here is derived from an EMBL/GenBank/DDBJ whole genome shotgun (WGS) entry which is preliminary data.</text>
</comment>
<organism evidence="1 2">
    <name type="scientific">Nitzschia inconspicua</name>
    <dbReference type="NCBI Taxonomy" id="303405"/>
    <lineage>
        <taxon>Eukaryota</taxon>
        <taxon>Sar</taxon>
        <taxon>Stramenopiles</taxon>
        <taxon>Ochrophyta</taxon>
        <taxon>Bacillariophyta</taxon>
        <taxon>Bacillariophyceae</taxon>
        <taxon>Bacillariophycidae</taxon>
        <taxon>Bacillariales</taxon>
        <taxon>Bacillariaceae</taxon>
        <taxon>Nitzschia</taxon>
    </lineage>
</organism>
<gene>
    <name evidence="1" type="ORF">IV203_001316</name>
</gene>
<dbReference type="PANTHER" id="PTHR21052:SF0">
    <property type="entry name" value="ALPHA-KETOGLUTARATE-DEPENDENT DIOXYGENASE ALKB HOMOLOG 7, MITOCHONDRIAL"/>
    <property type="match status" value="1"/>
</dbReference>
<dbReference type="PANTHER" id="PTHR21052">
    <property type="entry name" value="SPERMATOGENESIS ASSOCIATED 11-RELATED"/>
    <property type="match status" value="1"/>
</dbReference>
<dbReference type="GO" id="GO:0006631">
    <property type="term" value="P:fatty acid metabolic process"/>
    <property type="evidence" value="ECO:0007669"/>
    <property type="project" value="TreeGrafter"/>
</dbReference>
<evidence type="ECO:0000313" key="2">
    <source>
        <dbReference type="Proteomes" id="UP000693970"/>
    </source>
</evidence>